<dbReference type="HOGENOM" id="CLU_1438664_0_0_11"/>
<feature type="region of interest" description="Disordered" evidence="1">
    <location>
        <begin position="73"/>
        <end position="150"/>
    </location>
</feature>
<reference evidence="2 3" key="1">
    <citation type="journal article" date="2013" name="ISME J.">
        <title>Metabolic model for the filamentous 'Candidatus Microthrix parvicella' based on genomic and metagenomic analyses.</title>
        <authorList>
            <person name="Jon McIlroy S."/>
            <person name="Kristiansen R."/>
            <person name="Albertsen M."/>
            <person name="Michael Karst S."/>
            <person name="Rossetti S."/>
            <person name="Lund Nielsen J."/>
            <person name="Tandoi V."/>
            <person name="James Seviour R."/>
            <person name="Nielsen P.H."/>
        </authorList>
    </citation>
    <scope>NUCLEOTIDE SEQUENCE [LARGE SCALE GENOMIC DNA]</scope>
    <source>
        <strain evidence="2 3">RN1</strain>
    </source>
</reference>
<dbReference type="Proteomes" id="UP000018291">
    <property type="component" value="Unassembled WGS sequence"/>
</dbReference>
<gene>
    <name evidence="2" type="ORF">BN381_80300</name>
</gene>
<accession>R4Z4Z9</accession>
<organism evidence="2 3">
    <name type="scientific">Candidatus Neomicrothrix parvicella RN1</name>
    <dbReference type="NCBI Taxonomy" id="1229780"/>
    <lineage>
        <taxon>Bacteria</taxon>
        <taxon>Bacillati</taxon>
        <taxon>Actinomycetota</taxon>
        <taxon>Acidimicrobiia</taxon>
        <taxon>Acidimicrobiales</taxon>
        <taxon>Microthrixaceae</taxon>
        <taxon>Candidatus Neomicrothrix</taxon>
    </lineage>
</organism>
<dbReference type="STRING" id="1229780.BN381_80300"/>
<feature type="compositionally biased region" description="Low complexity" evidence="1">
    <location>
        <begin position="81"/>
        <end position="111"/>
    </location>
</feature>
<sequence>MTEIPGTCDDGFEPVQAAMAAYFDSGQELGASVCVTPAGQPVAATVMLMPAGFDPAIAPEHLYDEEAIEHLLERRPPGGSPARTPATTRPPRATLRRGSCAASPVARSARSSGRRWPARSAPTFTSDGGRRTHLRAQQQAGAARSPSSISRRKLTVSYAMNTMASGLVGDLRGAMIVMSAYQALAAQS</sequence>
<comment type="caution">
    <text evidence="2">The sequence shown here is derived from an EMBL/GenBank/DDBJ whole genome shotgun (WGS) entry which is preliminary data.</text>
</comment>
<evidence type="ECO:0000256" key="1">
    <source>
        <dbReference type="SAM" id="MobiDB-lite"/>
    </source>
</evidence>
<dbReference type="EMBL" id="CANL01000078">
    <property type="protein sequence ID" value="CCM65770.1"/>
    <property type="molecule type" value="Genomic_DNA"/>
</dbReference>
<feature type="compositionally biased region" description="Polar residues" evidence="1">
    <location>
        <begin position="135"/>
        <end position="149"/>
    </location>
</feature>
<dbReference type="AlphaFoldDB" id="R4Z4Z9"/>
<name>R4Z4Z9_9ACTN</name>
<proteinExistence type="predicted"/>
<keyword evidence="3" id="KW-1185">Reference proteome</keyword>
<protein>
    <submittedName>
        <fullName evidence="2">Uncharacterized protein</fullName>
    </submittedName>
</protein>
<evidence type="ECO:0000313" key="2">
    <source>
        <dbReference type="EMBL" id="CCM65770.1"/>
    </source>
</evidence>
<evidence type="ECO:0000313" key="3">
    <source>
        <dbReference type="Proteomes" id="UP000018291"/>
    </source>
</evidence>